<evidence type="ECO:0000256" key="11">
    <source>
        <dbReference type="ARBA" id="ARBA00023180"/>
    </source>
</evidence>
<keyword evidence="4" id="KW-0433">Leucine-rich repeat</keyword>
<dbReference type="InterPro" id="IPR050467">
    <property type="entry name" value="LRFN"/>
</dbReference>
<dbReference type="InterPro" id="IPR000483">
    <property type="entry name" value="Cys-rich_flank_reg_C"/>
</dbReference>
<dbReference type="FunFam" id="2.60.40.10:FF:001402">
    <property type="entry name" value="Matrix remodeling associated 5"/>
    <property type="match status" value="1"/>
</dbReference>
<dbReference type="PANTHER" id="PTHR45842:SF4">
    <property type="entry name" value="MATRIX-REMODELING-ASSOCIATED PROTEIN 5"/>
    <property type="match status" value="1"/>
</dbReference>
<dbReference type="CDD" id="cd00099">
    <property type="entry name" value="IgV"/>
    <property type="match status" value="1"/>
</dbReference>
<dbReference type="Proteomes" id="UP001187343">
    <property type="component" value="Unassembled WGS sequence"/>
</dbReference>
<evidence type="ECO:0000313" key="17">
    <source>
        <dbReference type="Proteomes" id="UP001187343"/>
    </source>
</evidence>
<dbReference type="FunFam" id="2.60.40.10:FF:000621">
    <property type="entry name" value="Immunoglobulin superfamily member 10"/>
    <property type="match status" value="1"/>
</dbReference>
<dbReference type="GO" id="GO:0005576">
    <property type="term" value="C:extracellular region"/>
    <property type="evidence" value="ECO:0007669"/>
    <property type="project" value="UniProtKB-SubCell"/>
</dbReference>
<feature type="domain" description="Ig-like" evidence="15">
    <location>
        <begin position="2255"/>
        <end position="2344"/>
    </location>
</feature>
<feature type="region of interest" description="Disordered" evidence="13">
    <location>
        <begin position="1515"/>
        <end position="1542"/>
    </location>
</feature>
<accession>A0AA88U192</accession>
<organism evidence="16 17">
    <name type="scientific">Cirrhinus molitorella</name>
    <name type="common">mud carp</name>
    <dbReference type="NCBI Taxonomy" id="172907"/>
    <lineage>
        <taxon>Eukaryota</taxon>
        <taxon>Metazoa</taxon>
        <taxon>Chordata</taxon>
        <taxon>Craniata</taxon>
        <taxon>Vertebrata</taxon>
        <taxon>Euteleostomi</taxon>
        <taxon>Actinopterygii</taxon>
        <taxon>Neopterygii</taxon>
        <taxon>Teleostei</taxon>
        <taxon>Ostariophysi</taxon>
        <taxon>Cypriniformes</taxon>
        <taxon>Cyprinidae</taxon>
        <taxon>Labeoninae</taxon>
        <taxon>Labeonini</taxon>
        <taxon>Cirrhinus</taxon>
    </lineage>
</organism>
<name>A0AA88U192_9TELE</name>
<dbReference type="SMART" id="SM00369">
    <property type="entry name" value="LRR_TYP"/>
    <property type="match status" value="5"/>
</dbReference>
<dbReference type="FunFam" id="2.60.40.10:FF:001306">
    <property type="entry name" value="Matrix remodeling associated 5"/>
    <property type="match status" value="1"/>
</dbReference>
<sequence length="2695" mass="296481">MGSSCMGLMLMLLVSFRGSSGVCPRQCACSVPAEVHCTFRALVTVPAGISKQVQRINFGFNTISQITDASFAGLRKLELLMMHGNNVQKIPDGAFEELTSLQVLKMSYNKLRVITSHTFSGLTALIRLHLDHNRIEFIHPDAFSGLTSLRLLHLEANHLQKLHPATFSTFSLLRRFPVSTLKHLHLSENLLSSLPRNMLENMPQLENLFLFGNPWSCDCRMSWLHDWSAQNPGVMKCKKDRSFSSGQLCPLCASPKHLKGQDILDLKEFICSGPTISSSGKNVSHEDNISELLPIDRIKPAFGNVSLGLSDEHGTKVDLICQILEPREATKISWNYTKSLEIAANMTLFFDLECPVDRDNYESLWRLLAYYSDIPVHLRREIMLSREPELSFRYKQDIEKDAYFYTGVRANVLAHPSWLMQSFVNIKLNRPYSSSKSVRLILNTHLTTTADKEPIRYWVMIEHDNKTQTSFSSVVGGTVEIDCRVQSSGNAAVHWMTPDGLKIKAAFGSADKRVSVSSSGKLYINSVEHRDSGVYYCIAEVAGDIDVLPFRLSVMESSTPLPGEEVGNPLTKFVGESASLPCLTTATPDALVNWIFPDGSVLNAKANTSRALVFPNGTLFIPHSQLNNNGYHKCIAMNLHGVDALATKLTVMRRKGIQPMRQYPFSPQSAAGVSTKVKAFLEDVEEASGDETQERMVPNRSFVNRRRGPNARTQGRPFGNIRHRRPFRKGVHGQPNRTVNAKNKIDPEKWAVLLAKIRERTSPKNSSVNTVQHGTDHPGPTDNIESSSGDSSPQEESNTFSTPHQTDVYHTSAITPHIKGQNNKVYLTAPPELQTSSGETPYISNPTSGPHYVMTEVNVVERGHASSISGENSQGHSGSVIKPESEKEIELNFPGKTGVRSQTGGFDSGQPDSILFSTTSTGSITPHAPSSMPSRAKDHWSSRRRFGGRRRIKLRRPFSKLPTRRPWSTSTTAGVHVPAITFKADPTNPAEDTLIHPTTTTTPHTYSGTPSRGTSIHLTKTHTGRISSRTPSGGRLIHLTSTTTPHTYSRTPSRGTSIHPTTTNTARIYSRTPTGGRLIHPTSTTTALIYFTNLAESTSIHQSIPVTPHIYSPVPGSTLEYPTTTFTRPTTLAEDASLNPNTSPIYSTVPRELSNAINGENTDEETSSEIPKVANSFPQVKAMTTSSSPSTFHPMSATSGLENEDIPSFEEEEDGSIASAEEMDEYLVPTSADPTSRPGVEMVSLTTARQEFTGTLSTAPPKASKEIHPTEIGFTLDVFRLPESHLRETDTLERTSTTEDITSTEGSIVTSIPRVQDYPLSQPNESFKEEESAHNRLSFTSTPEALTESIISEETQSSPSPILTTQTNEIYFLQPNSVSKQDQREIVQEPLIAPTTSLKTVIIPITTQLIRTMTPSTAPSTFVTTTIGTSTTSTTTPALKLTPRYPLPDNRIPFYSRNSGTNYIDSKHSQRFPSTNHRFPYYHSRNIRPNIFRTPSVTTSPVDLNSLNIVKSSTTPKILTSTGRSDKSSPTTASSTTQPNNQIQIIEPVNRQYSRGPQTLPVLQMRPRITAAKLHTVTVNAGTDVQLPCDSVGEPKPLLTWTKTSTGAVMSANSRIQRFEVQSNGTLVIHDVQLQDRGQYLCIARNLHGVDKMLVTLVVLANAPKMMLPRHKDTTVYLGNDALLECQAQGLPNPNISWVLPDRSVVRADGNGEQKVVLFTNGTLLVKNTNYLDKGVYKCVASNAAGADMLSVRLQILALPPTIQEQLWENYTISDGQSAFMHCTAKGAPGPTIRWVTFTGAQLRPSQFINGNLFVFPNGTLFIRNPTEKDCGNYECVAVNSVGVAKRTVNLQMKRSSTTAKIMSTSAHSTDVHYGGQLSLNCSATGSPNPRIIWRTPSKKLVDAYYSFDRRMKVFNNGTLSIASVTEKDGGDYLCVARNKMGDDYVLLKVNVMTKAAKIDHKALSDHKVSYGGELKVDCIASGLPNPEITWSLPDGTMVNSIPHIDNNALRTKRYVMFNNGTLYLNEVGMKEEGDYTCYAENQIGKDEMKVHIKVVADAPVIRNSVYSVVKVPLGETVVLNCSAKGEPTPTITWTSPAHRAIVPISDKYQIANDGTLHIYKIQRFDVGNYTCAARNVAGIDKKVVHVQVLVSVPVINGFESPGIIRKTVVKDQRVLLDCRANGNPLPRIMWVFPNNIVLPAPYYGSRITVHRNGTLDIHSVRMSDSVALLCVARNEGGEAKLQIQLEVTEGVEKPQLRNPPTESVQLTSGILFLNCSVEGKPTPEITWILPNGTSLLRGTSIFRFHHRLDGTLVIRDPSVSEVGRYRCVGRNSAGYVERTVTLNGQSNRKPEITNKYTSLVSIINGENLHLNCLSGGHPLPKLTWTLPNGVVLTRPQTTARYSVLNNGTLTVQRTSVYDRGLYLCQTTNEHGSSSLSVSVIVIAYPPRITKGPAPVTYARPGVAVQLNCMPLATPKAEVVWEMPDGLQLKVGVQPRLYGNKYLHPQGSLVIQNPSGRDNGVYKCTAKNVSNGKPEITNNYTSLISIINGENLHLNCLSGGHPLAKLTWTLPNRVILTRPQTTARYSVLNNGTLTVQRTSVYDRGLYLCQTTNEHGSSSLSVSVIVIAYPPRITKGPAPVTYARPGVAVQLNCMPLATPKAEVVWEMPDGLQLKVYKCTAKNMVGSDSRSTYLYVF</sequence>
<feature type="domain" description="Ig-like" evidence="15">
    <location>
        <begin position="2060"/>
        <end position="2152"/>
    </location>
</feature>
<evidence type="ECO:0000256" key="3">
    <source>
        <dbReference type="ARBA" id="ARBA00022525"/>
    </source>
</evidence>
<evidence type="ECO:0000256" key="13">
    <source>
        <dbReference type="SAM" id="MobiDB-lite"/>
    </source>
</evidence>
<feature type="domain" description="Ig-like" evidence="15">
    <location>
        <begin position="1664"/>
        <end position="1755"/>
    </location>
</feature>
<feature type="domain" description="Ig-like" evidence="15">
    <location>
        <begin position="1567"/>
        <end position="1658"/>
    </location>
</feature>
<keyword evidence="6 14" id="KW-0732">Signal</keyword>
<dbReference type="InterPro" id="IPR032675">
    <property type="entry name" value="LRR_dom_sf"/>
</dbReference>
<evidence type="ECO:0000256" key="9">
    <source>
        <dbReference type="ARBA" id="ARBA00023136"/>
    </source>
</evidence>
<evidence type="ECO:0000256" key="8">
    <source>
        <dbReference type="ARBA" id="ARBA00022989"/>
    </source>
</evidence>
<feature type="domain" description="Ig-like" evidence="15">
    <location>
        <begin position="454"/>
        <end position="553"/>
    </location>
</feature>
<dbReference type="Gene3D" id="3.80.10.10">
    <property type="entry name" value="Ribonuclease Inhibitor"/>
    <property type="match status" value="2"/>
</dbReference>
<feature type="domain" description="Ig-like" evidence="15">
    <location>
        <begin position="2351"/>
        <end position="2439"/>
    </location>
</feature>
<dbReference type="SMART" id="SM00082">
    <property type="entry name" value="LRRCT"/>
    <property type="match status" value="1"/>
</dbReference>
<keyword evidence="11" id="KW-0325">Glycoprotein</keyword>
<keyword evidence="8" id="KW-1133">Transmembrane helix</keyword>
<feature type="compositionally biased region" description="Low complexity" evidence="13">
    <location>
        <begin position="785"/>
        <end position="797"/>
    </location>
</feature>
<dbReference type="FunFam" id="2.60.40.10:FF:000076">
    <property type="entry name" value="Leucine-rich repeat and Ig domain-containing 4"/>
    <property type="match status" value="1"/>
</dbReference>
<feature type="domain" description="Ig-like" evidence="15">
    <location>
        <begin position="1761"/>
        <end position="1852"/>
    </location>
</feature>
<feature type="compositionally biased region" description="Polar residues" evidence="13">
    <location>
        <begin position="763"/>
        <end position="773"/>
    </location>
</feature>
<feature type="region of interest" description="Disordered" evidence="13">
    <location>
        <begin position="761"/>
        <end position="804"/>
    </location>
</feature>
<feature type="domain" description="Ig-like" evidence="15">
    <location>
        <begin position="1860"/>
        <end position="1953"/>
    </location>
</feature>
<dbReference type="InterPro" id="IPR013783">
    <property type="entry name" value="Ig-like_fold"/>
</dbReference>
<dbReference type="SUPFAM" id="SSF52058">
    <property type="entry name" value="L domain-like"/>
    <property type="match status" value="1"/>
</dbReference>
<evidence type="ECO:0000256" key="14">
    <source>
        <dbReference type="SAM" id="SignalP"/>
    </source>
</evidence>
<keyword evidence="17" id="KW-1185">Reference proteome</keyword>
<dbReference type="FunFam" id="2.60.40.10:FF:000537">
    <property type="entry name" value="immunoglobulin superfamily member 10"/>
    <property type="match status" value="1"/>
</dbReference>
<dbReference type="PROSITE" id="PS50835">
    <property type="entry name" value="IG_LIKE"/>
    <property type="match status" value="13"/>
</dbReference>
<dbReference type="FunFam" id="2.60.40.10:FF:001377">
    <property type="entry name" value="Matrix remodeling associated 5"/>
    <property type="match status" value="1"/>
</dbReference>
<feature type="region of interest" description="Disordered" evidence="13">
    <location>
        <begin position="922"/>
        <end position="944"/>
    </location>
</feature>
<feature type="region of interest" description="Disordered" evidence="13">
    <location>
        <begin position="997"/>
        <end position="1016"/>
    </location>
</feature>
<evidence type="ECO:0000259" key="15">
    <source>
        <dbReference type="PROSITE" id="PS50835"/>
    </source>
</evidence>
<dbReference type="InterPro" id="IPR036179">
    <property type="entry name" value="Ig-like_dom_sf"/>
</dbReference>
<feature type="signal peptide" evidence="14">
    <location>
        <begin position="1"/>
        <end position="21"/>
    </location>
</feature>
<comment type="subcellular location">
    <subcellularLocation>
        <location evidence="1">Membrane</location>
        <topology evidence="1">Single-pass membrane protein</topology>
    </subcellularLocation>
    <subcellularLocation>
        <location evidence="2">Secreted</location>
    </subcellularLocation>
</comment>
<dbReference type="InterPro" id="IPR003591">
    <property type="entry name" value="Leu-rich_rpt_typical-subtyp"/>
</dbReference>
<gene>
    <name evidence="16" type="ORF">Q8A67_006432</name>
</gene>
<reference evidence="16" key="1">
    <citation type="submission" date="2023-08" db="EMBL/GenBank/DDBJ databases">
        <title>Chromosome-level Genome Assembly of mud carp (Cirrhinus molitorella).</title>
        <authorList>
            <person name="Liu H."/>
        </authorList>
    </citation>
    <scope>NUCLEOTIDE SEQUENCE</scope>
    <source>
        <strain evidence="16">Prfri</strain>
        <tissue evidence="16">Muscle</tissue>
    </source>
</reference>
<feature type="region of interest" description="Disordered" evidence="13">
    <location>
        <begin position="1183"/>
        <end position="1202"/>
    </location>
</feature>
<dbReference type="Pfam" id="PF13927">
    <property type="entry name" value="Ig_3"/>
    <property type="match status" value="7"/>
</dbReference>
<feature type="domain" description="Ig-like" evidence="15">
    <location>
        <begin position="2162"/>
        <end position="2249"/>
    </location>
</feature>
<feature type="compositionally biased region" description="Polar residues" evidence="13">
    <location>
        <begin position="866"/>
        <end position="877"/>
    </location>
</feature>
<dbReference type="Pfam" id="PF07679">
    <property type="entry name" value="I-set"/>
    <property type="match status" value="5"/>
</dbReference>
<feature type="compositionally biased region" description="Polar residues" evidence="13">
    <location>
        <begin position="1183"/>
        <end position="1201"/>
    </location>
</feature>
<evidence type="ECO:0000256" key="12">
    <source>
        <dbReference type="ARBA" id="ARBA00023319"/>
    </source>
</evidence>
<keyword evidence="3" id="KW-0964">Secreted</keyword>
<feature type="region of interest" description="Disordered" evidence="13">
    <location>
        <begin position="865"/>
        <end position="886"/>
    </location>
</feature>
<feature type="compositionally biased region" description="Basic residues" evidence="13">
    <location>
        <begin position="721"/>
        <end position="731"/>
    </location>
</feature>
<evidence type="ECO:0000313" key="16">
    <source>
        <dbReference type="EMBL" id="KAK2904633.1"/>
    </source>
</evidence>
<dbReference type="Pfam" id="PF13855">
    <property type="entry name" value="LRR_8"/>
    <property type="match status" value="1"/>
</dbReference>
<keyword evidence="12" id="KW-0393">Immunoglobulin domain</keyword>
<protein>
    <recommendedName>
        <fullName evidence="15">Ig-like domain-containing protein</fullName>
    </recommendedName>
</protein>
<dbReference type="CDD" id="cd00096">
    <property type="entry name" value="Ig"/>
    <property type="match status" value="3"/>
</dbReference>
<evidence type="ECO:0000256" key="1">
    <source>
        <dbReference type="ARBA" id="ARBA00004167"/>
    </source>
</evidence>
<evidence type="ECO:0000256" key="5">
    <source>
        <dbReference type="ARBA" id="ARBA00022692"/>
    </source>
</evidence>
<keyword evidence="9" id="KW-0472">Membrane</keyword>
<evidence type="ECO:0000256" key="2">
    <source>
        <dbReference type="ARBA" id="ARBA00004613"/>
    </source>
</evidence>
<evidence type="ECO:0000256" key="4">
    <source>
        <dbReference type="ARBA" id="ARBA00022614"/>
    </source>
</evidence>
<dbReference type="Gene3D" id="2.60.40.10">
    <property type="entry name" value="Immunoglobulins"/>
    <property type="match status" value="13"/>
</dbReference>
<feature type="compositionally biased region" description="Polar residues" evidence="13">
    <location>
        <begin position="1006"/>
        <end position="1016"/>
    </location>
</feature>
<proteinExistence type="predicted"/>
<dbReference type="PANTHER" id="PTHR45842">
    <property type="entry name" value="SYNAPTIC ADHESION-LIKE MOLECULE SALM"/>
    <property type="match status" value="1"/>
</dbReference>
<dbReference type="InterPro" id="IPR001611">
    <property type="entry name" value="Leu-rich_rpt"/>
</dbReference>
<evidence type="ECO:0000256" key="7">
    <source>
        <dbReference type="ARBA" id="ARBA00022737"/>
    </source>
</evidence>
<dbReference type="SMART" id="SM00409">
    <property type="entry name" value="IG"/>
    <property type="match status" value="14"/>
</dbReference>
<dbReference type="GO" id="GO:0016020">
    <property type="term" value="C:membrane"/>
    <property type="evidence" value="ECO:0007669"/>
    <property type="project" value="UniProtKB-SubCell"/>
</dbReference>
<comment type="caution">
    <text evidence="16">The sequence shown here is derived from an EMBL/GenBank/DDBJ whole genome shotgun (WGS) entry which is preliminary data.</text>
</comment>
<feature type="compositionally biased region" description="Low complexity" evidence="13">
    <location>
        <begin position="1528"/>
        <end position="1537"/>
    </location>
</feature>
<feature type="domain" description="Ig-like" evidence="15">
    <location>
        <begin position="2447"/>
        <end position="2531"/>
    </location>
</feature>
<dbReference type="InterPro" id="IPR007110">
    <property type="entry name" value="Ig-like_dom"/>
</dbReference>
<dbReference type="EMBL" id="JAUYZG010000006">
    <property type="protein sequence ID" value="KAK2904633.1"/>
    <property type="molecule type" value="Genomic_DNA"/>
</dbReference>
<dbReference type="FunFam" id="3.80.10.10:FF:000103">
    <property type="entry name" value="Immunoglobulin superfamily member 10"/>
    <property type="match status" value="1"/>
</dbReference>
<feature type="chain" id="PRO_5041642547" description="Ig-like domain-containing protein" evidence="14">
    <location>
        <begin position="22"/>
        <end position="2695"/>
    </location>
</feature>
<evidence type="ECO:0000256" key="6">
    <source>
        <dbReference type="ARBA" id="ARBA00022729"/>
    </source>
</evidence>
<keyword evidence="10" id="KW-1015">Disulfide bond</keyword>
<feature type="region of interest" description="Disordered" evidence="13">
    <location>
        <begin position="704"/>
        <end position="744"/>
    </location>
</feature>
<dbReference type="FunFam" id="2.60.40.10:FF:000032">
    <property type="entry name" value="palladin isoform X1"/>
    <property type="match status" value="1"/>
</dbReference>
<evidence type="ECO:0000256" key="10">
    <source>
        <dbReference type="ARBA" id="ARBA00023157"/>
    </source>
</evidence>
<feature type="domain" description="Ig-like" evidence="15">
    <location>
        <begin position="1957"/>
        <end position="2056"/>
    </location>
</feature>
<dbReference type="InterPro" id="IPR003598">
    <property type="entry name" value="Ig_sub2"/>
</dbReference>
<dbReference type="InterPro" id="IPR003599">
    <property type="entry name" value="Ig_sub"/>
</dbReference>
<keyword evidence="7" id="KW-0677">Repeat</keyword>
<dbReference type="SMART" id="SM00408">
    <property type="entry name" value="IGc2"/>
    <property type="match status" value="13"/>
</dbReference>
<dbReference type="SUPFAM" id="SSF48726">
    <property type="entry name" value="Immunoglobulin"/>
    <property type="match status" value="14"/>
</dbReference>
<feature type="domain" description="Ig-like" evidence="15">
    <location>
        <begin position="575"/>
        <end position="650"/>
    </location>
</feature>
<keyword evidence="5" id="KW-0812">Transmembrane</keyword>
<feature type="domain" description="Ig-like" evidence="15">
    <location>
        <begin position="2534"/>
        <end position="2622"/>
    </location>
</feature>
<dbReference type="InterPro" id="IPR013098">
    <property type="entry name" value="Ig_I-set"/>
</dbReference>